<evidence type="ECO:0000313" key="3">
    <source>
        <dbReference type="WBParaSite" id="GPLIN_001558000"/>
    </source>
</evidence>
<reference evidence="2" key="1">
    <citation type="submission" date="2014-05" db="EMBL/GenBank/DDBJ databases">
        <title>The genome and life-stage specific transcriptomes of Globodera pallida elucidate key aspects of plant parasitism by a cyst nematode.</title>
        <authorList>
            <person name="Cotton J.A."/>
            <person name="Lilley C.J."/>
            <person name="Jones L.M."/>
            <person name="Kikuchi T."/>
            <person name="Reid A.J."/>
            <person name="Thorpe P."/>
            <person name="Tsai I.J."/>
            <person name="Beasley H."/>
            <person name="Blok V."/>
            <person name="Cock P.J.A."/>
            <person name="Van den Akker S.E."/>
            <person name="Holroyd N."/>
            <person name="Hunt M."/>
            <person name="Mantelin S."/>
            <person name="Naghra H."/>
            <person name="Pain A."/>
            <person name="Palomares-Rius J.E."/>
            <person name="Zarowiecki M."/>
            <person name="Berriman M."/>
            <person name="Jones J.T."/>
            <person name="Urwin P.E."/>
        </authorList>
    </citation>
    <scope>NUCLEOTIDE SEQUENCE [LARGE SCALE GENOMIC DNA]</scope>
    <source>
        <strain evidence="2">Lindley</strain>
    </source>
</reference>
<keyword evidence="1" id="KW-0732">Signal</keyword>
<name>A0A183CRS2_GLOPA</name>
<evidence type="ECO:0000256" key="1">
    <source>
        <dbReference type="SAM" id="SignalP"/>
    </source>
</evidence>
<dbReference type="Proteomes" id="UP000050741">
    <property type="component" value="Unassembled WGS sequence"/>
</dbReference>
<feature type="signal peptide" evidence="1">
    <location>
        <begin position="1"/>
        <end position="21"/>
    </location>
</feature>
<organism evidence="2 3">
    <name type="scientific">Globodera pallida</name>
    <name type="common">Potato cyst nematode worm</name>
    <name type="synonym">Heterodera pallida</name>
    <dbReference type="NCBI Taxonomy" id="36090"/>
    <lineage>
        <taxon>Eukaryota</taxon>
        <taxon>Metazoa</taxon>
        <taxon>Ecdysozoa</taxon>
        <taxon>Nematoda</taxon>
        <taxon>Chromadorea</taxon>
        <taxon>Rhabditida</taxon>
        <taxon>Tylenchina</taxon>
        <taxon>Tylenchomorpha</taxon>
        <taxon>Tylenchoidea</taxon>
        <taxon>Heteroderidae</taxon>
        <taxon>Heteroderinae</taxon>
        <taxon>Globodera</taxon>
    </lineage>
</organism>
<feature type="chain" id="PRO_5008147917" evidence="1">
    <location>
        <begin position="22"/>
        <end position="43"/>
    </location>
</feature>
<reference evidence="3" key="2">
    <citation type="submission" date="2016-06" db="UniProtKB">
        <authorList>
            <consortium name="WormBaseParasite"/>
        </authorList>
    </citation>
    <scope>IDENTIFICATION</scope>
</reference>
<proteinExistence type="predicted"/>
<dbReference type="WBParaSite" id="GPLIN_001558000">
    <property type="protein sequence ID" value="GPLIN_001558000"/>
    <property type="gene ID" value="GPLIN_001558000"/>
</dbReference>
<dbReference type="AlphaFoldDB" id="A0A183CRS2"/>
<accession>A0A183CRS2</accession>
<protein>
    <submittedName>
        <fullName evidence="3">Glucuronosyltransferase</fullName>
    </submittedName>
</protein>
<evidence type="ECO:0000313" key="2">
    <source>
        <dbReference type="Proteomes" id="UP000050741"/>
    </source>
</evidence>
<keyword evidence="2" id="KW-1185">Reference proteome</keyword>
<sequence>MFRLLVIIAIQSLFVHDLSMALKIFLAELLAQDGHQVHILAPI</sequence>